<dbReference type="EMBL" id="LHXN01000006">
    <property type="protein sequence ID" value="KXA93391.1"/>
    <property type="molecule type" value="Genomic_DNA"/>
</dbReference>
<reference evidence="2 3" key="1">
    <citation type="journal article" date="2016" name="Sci. Rep.">
        <title>Metabolic traits of an uncultured archaeal lineage -MSBL1- from brine pools of the Red Sea.</title>
        <authorList>
            <person name="Mwirichia R."/>
            <person name="Alam I."/>
            <person name="Rashid M."/>
            <person name="Vinu M."/>
            <person name="Ba-Alawi W."/>
            <person name="Anthony Kamau A."/>
            <person name="Kamanda Ngugi D."/>
            <person name="Goker M."/>
            <person name="Klenk H.P."/>
            <person name="Bajic V."/>
            <person name="Stingl U."/>
        </authorList>
    </citation>
    <scope>NUCLEOTIDE SEQUENCE [LARGE SCALE GENOMIC DNA]</scope>
    <source>
        <strain evidence="2">SCGC-AAA259E17</strain>
    </source>
</reference>
<dbReference type="PROSITE" id="PS50113">
    <property type="entry name" value="PAC"/>
    <property type="match status" value="1"/>
</dbReference>
<keyword evidence="3" id="KW-1185">Reference proteome</keyword>
<dbReference type="Proteomes" id="UP000070373">
    <property type="component" value="Unassembled WGS sequence"/>
</dbReference>
<dbReference type="InterPro" id="IPR035965">
    <property type="entry name" value="PAS-like_dom_sf"/>
</dbReference>
<dbReference type="InterPro" id="IPR000014">
    <property type="entry name" value="PAS"/>
</dbReference>
<dbReference type="InterPro" id="IPR000700">
    <property type="entry name" value="PAS-assoc_C"/>
</dbReference>
<organism evidence="2 3">
    <name type="scientific">candidate division MSBL1 archaeon SCGC-AAA259E17</name>
    <dbReference type="NCBI Taxonomy" id="1698263"/>
    <lineage>
        <taxon>Archaea</taxon>
        <taxon>Methanobacteriati</taxon>
        <taxon>Methanobacteriota</taxon>
        <taxon>candidate division MSBL1</taxon>
    </lineage>
</organism>
<gene>
    <name evidence="2" type="ORF">AKJ64_00650</name>
</gene>
<dbReference type="AlphaFoldDB" id="A0A133UGS3"/>
<accession>A0A133UGS3</accession>
<dbReference type="Gene3D" id="3.30.450.20">
    <property type="entry name" value="PAS domain"/>
    <property type="match status" value="1"/>
</dbReference>
<feature type="non-terminal residue" evidence="2">
    <location>
        <position position="1"/>
    </location>
</feature>
<sequence>CDEDYRYLFAKEAFLDFHGLEEGEVLGHTVAEVEGEDLFNEEIKPRVDECLEDNTIEYEMTYDHPELGDRHLRITYYPLRDEEGEIQGLVANIRDLTERGMSEEE</sequence>
<evidence type="ECO:0000259" key="1">
    <source>
        <dbReference type="PROSITE" id="PS50113"/>
    </source>
</evidence>
<dbReference type="CDD" id="cd00130">
    <property type="entry name" value="PAS"/>
    <property type="match status" value="1"/>
</dbReference>
<protein>
    <recommendedName>
        <fullName evidence="1">PAC domain-containing protein</fullName>
    </recommendedName>
</protein>
<dbReference type="InterPro" id="IPR013656">
    <property type="entry name" value="PAS_4"/>
</dbReference>
<proteinExistence type="predicted"/>
<feature type="domain" description="PAC" evidence="1">
    <location>
        <begin position="54"/>
        <end position="105"/>
    </location>
</feature>
<evidence type="ECO:0000313" key="3">
    <source>
        <dbReference type="Proteomes" id="UP000070373"/>
    </source>
</evidence>
<comment type="caution">
    <text evidence="2">The sequence shown here is derived from an EMBL/GenBank/DDBJ whole genome shotgun (WGS) entry which is preliminary data.</text>
</comment>
<dbReference type="SUPFAM" id="SSF55785">
    <property type="entry name" value="PYP-like sensor domain (PAS domain)"/>
    <property type="match status" value="1"/>
</dbReference>
<evidence type="ECO:0000313" key="2">
    <source>
        <dbReference type="EMBL" id="KXA93391.1"/>
    </source>
</evidence>
<name>A0A133UGS3_9EURY</name>
<dbReference type="NCBIfam" id="TIGR00229">
    <property type="entry name" value="sensory_box"/>
    <property type="match status" value="1"/>
</dbReference>
<dbReference type="Pfam" id="PF08448">
    <property type="entry name" value="PAS_4"/>
    <property type="match status" value="1"/>
</dbReference>